<accession>A0A7C9EVV0</accession>
<evidence type="ECO:0000313" key="1">
    <source>
        <dbReference type="EMBL" id="MBA4673387.1"/>
    </source>
</evidence>
<dbReference type="AlphaFoldDB" id="A0A7C9EVV0"/>
<organism evidence="1">
    <name type="scientific">Opuntia streptacantha</name>
    <name type="common">Prickly pear cactus</name>
    <name type="synonym">Opuntia cardona</name>
    <dbReference type="NCBI Taxonomy" id="393608"/>
    <lineage>
        <taxon>Eukaryota</taxon>
        <taxon>Viridiplantae</taxon>
        <taxon>Streptophyta</taxon>
        <taxon>Embryophyta</taxon>
        <taxon>Tracheophyta</taxon>
        <taxon>Spermatophyta</taxon>
        <taxon>Magnoliopsida</taxon>
        <taxon>eudicotyledons</taxon>
        <taxon>Gunneridae</taxon>
        <taxon>Pentapetalae</taxon>
        <taxon>Caryophyllales</taxon>
        <taxon>Cactineae</taxon>
        <taxon>Cactaceae</taxon>
        <taxon>Opuntioideae</taxon>
        <taxon>Opuntia</taxon>
    </lineage>
</organism>
<reference evidence="1" key="1">
    <citation type="journal article" date="2013" name="J. Plant Res.">
        <title>Effect of fungi and light on seed germination of three Opuntia species from semiarid lands of central Mexico.</title>
        <authorList>
            <person name="Delgado-Sanchez P."/>
            <person name="Jimenez-Bremont J.F."/>
            <person name="Guerrero-Gonzalez Mde L."/>
            <person name="Flores J."/>
        </authorList>
    </citation>
    <scope>NUCLEOTIDE SEQUENCE</scope>
    <source>
        <tissue evidence="1">Cladode</tissue>
    </source>
</reference>
<reference evidence="1" key="2">
    <citation type="submission" date="2020-07" db="EMBL/GenBank/DDBJ databases">
        <authorList>
            <person name="Vera ALvarez R."/>
            <person name="Arias-Moreno D.M."/>
            <person name="Jimenez-Jacinto V."/>
            <person name="Jimenez-Bremont J.F."/>
            <person name="Swaminathan K."/>
            <person name="Moose S.P."/>
            <person name="Guerrero-Gonzalez M.L."/>
            <person name="Marino-Ramirez L."/>
            <person name="Landsman D."/>
            <person name="Rodriguez-Kessler M."/>
            <person name="Delgado-Sanchez P."/>
        </authorList>
    </citation>
    <scope>NUCLEOTIDE SEQUENCE</scope>
    <source>
        <tissue evidence="1">Cladode</tissue>
    </source>
</reference>
<protein>
    <submittedName>
        <fullName evidence="1">Uncharacterized protein</fullName>
    </submittedName>
</protein>
<dbReference type="EMBL" id="GISG01258855">
    <property type="protein sequence ID" value="MBA4673387.1"/>
    <property type="molecule type" value="Transcribed_RNA"/>
</dbReference>
<proteinExistence type="predicted"/>
<name>A0A7C9EVV0_OPUST</name>
<sequence>MFLFDAITAAAAADTEYALPDPGFSVSPIGFIPGISTPDCLLIDELLTTLVSLLLFFPHTNTIIIKMMANATTEPITIPAIAPPDNPFFFFPCSPVKTPVPAAMPGQI</sequence>